<dbReference type="Proteomes" id="UP001055879">
    <property type="component" value="Linkage Group LG01"/>
</dbReference>
<reference evidence="2" key="1">
    <citation type="journal article" date="2022" name="Mol. Ecol. Resour.">
        <title>The genomes of chicory, endive, great burdock and yacon provide insights into Asteraceae palaeo-polyploidization history and plant inulin production.</title>
        <authorList>
            <person name="Fan W."/>
            <person name="Wang S."/>
            <person name="Wang H."/>
            <person name="Wang A."/>
            <person name="Jiang F."/>
            <person name="Liu H."/>
            <person name="Zhao H."/>
            <person name="Xu D."/>
            <person name="Zhang Y."/>
        </authorList>
    </citation>
    <scope>NUCLEOTIDE SEQUENCE [LARGE SCALE GENOMIC DNA]</scope>
    <source>
        <strain evidence="2">cv. Niubang</strain>
    </source>
</reference>
<proteinExistence type="predicted"/>
<evidence type="ECO:0000313" key="1">
    <source>
        <dbReference type="EMBL" id="KAI3770308.1"/>
    </source>
</evidence>
<keyword evidence="2" id="KW-1185">Reference proteome</keyword>
<gene>
    <name evidence="1" type="ORF">L6452_01436</name>
</gene>
<reference evidence="1 2" key="2">
    <citation type="journal article" date="2022" name="Mol. Ecol. Resour.">
        <title>The genomes of chicory, endive, great burdock and yacon provide insights into Asteraceae paleo-polyploidization history and plant inulin production.</title>
        <authorList>
            <person name="Fan W."/>
            <person name="Wang S."/>
            <person name="Wang H."/>
            <person name="Wang A."/>
            <person name="Jiang F."/>
            <person name="Liu H."/>
            <person name="Zhao H."/>
            <person name="Xu D."/>
            <person name="Zhang Y."/>
        </authorList>
    </citation>
    <scope>NUCLEOTIDE SEQUENCE [LARGE SCALE GENOMIC DNA]</scope>
    <source>
        <strain evidence="2">cv. Niubang</strain>
    </source>
</reference>
<evidence type="ECO:0000313" key="2">
    <source>
        <dbReference type="Proteomes" id="UP001055879"/>
    </source>
</evidence>
<comment type="caution">
    <text evidence="1">The sequence shown here is derived from an EMBL/GenBank/DDBJ whole genome shotgun (WGS) entry which is preliminary data.</text>
</comment>
<protein>
    <submittedName>
        <fullName evidence="1">Uncharacterized protein</fullName>
    </submittedName>
</protein>
<accession>A0ACB9FHA5</accession>
<name>A0ACB9FHA5_ARCLA</name>
<dbReference type="EMBL" id="CM042047">
    <property type="protein sequence ID" value="KAI3770308.1"/>
    <property type="molecule type" value="Genomic_DNA"/>
</dbReference>
<organism evidence="1 2">
    <name type="scientific">Arctium lappa</name>
    <name type="common">Greater burdock</name>
    <name type="synonym">Lappa major</name>
    <dbReference type="NCBI Taxonomy" id="4217"/>
    <lineage>
        <taxon>Eukaryota</taxon>
        <taxon>Viridiplantae</taxon>
        <taxon>Streptophyta</taxon>
        <taxon>Embryophyta</taxon>
        <taxon>Tracheophyta</taxon>
        <taxon>Spermatophyta</taxon>
        <taxon>Magnoliopsida</taxon>
        <taxon>eudicotyledons</taxon>
        <taxon>Gunneridae</taxon>
        <taxon>Pentapetalae</taxon>
        <taxon>asterids</taxon>
        <taxon>campanulids</taxon>
        <taxon>Asterales</taxon>
        <taxon>Asteraceae</taxon>
        <taxon>Carduoideae</taxon>
        <taxon>Cardueae</taxon>
        <taxon>Arctiinae</taxon>
        <taxon>Arctium</taxon>
    </lineage>
</organism>
<sequence length="94" mass="9674">MGGTMAVVLVGCTGEVRCAGEGEMGTRNPRPCFGEGNEVSDGKCTSEPQLGPIGSTRAWCLHRRSVVAIDAGFGVAFDERVVAAAVGVTRTFVG</sequence>